<keyword evidence="4" id="KW-1185">Reference proteome</keyword>
<name>A0ABS5NX54_9BACI</name>
<accession>A0ABS5NX54</accession>
<feature type="transmembrane region" description="Helical" evidence="1">
    <location>
        <begin position="46"/>
        <end position="63"/>
    </location>
</feature>
<gene>
    <name evidence="3" type="ORF">KHA94_18630</name>
</gene>
<comment type="caution">
    <text evidence="3">The sequence shown here is derived from an EMBL/GenBank/DDBJ whole genome shotgun (WGS) entry which is preliminary data.</text>
</comment>
<reference evidence="3 4" key="1">
    <citation type="submission" date="2021-05" db="EMBL/GenBank/DDBJ databases">
        <title>Novel Bacillus species.</title>
        <authorList>
            <person name="Liu G."/>
        </authorList>
    </citation>
    <scope>NUCLEOTIDE SEQUENCE [LARGE SCALE GENOMIC DNA]</scope>
    <source>
        <strain evidence="3 4">FJAT-49705</strain>
    </source>
</reference>
<keyword evidence="1" id="KW-0472">Membrane</keyword>
<dbReference type="RefSeq" id="WP_213103627.1">
    <property type="nucleotide sequence ID" value="NZ_JAGYPM010000004.1"/>
</dbReference>
<keyword evidence="1" id="KW-1133">Transmembrane helix</keyword>
<dbReference type="InterPro" id="IPR043717">
    <property type="entry name" value="DUF5658"/>
</dbReference>
<evidence type="ECO:0000256" key="1">
    <source>
        <dbReference type="SAM" id="Phobius"/>
    </source>
</evidence>
<feature type="transmembrane region" description="Helical" evidence="1">
    <location>
        <begin position="7"/>
        <end position="26"/>
    </location>
</feature>
<sequence>MKKVFSYLALLNLFDGAVTFWGLHFSLIDESNPFMIAMYKFNPLSFLAYKMILSCILFAFIILKKMPMSNSIKYLAVGASLLYTFVCLYHGVWIIQIF</sequence>
<protein>
    <recommendedName>
        <fullName evidence="2">DUF5658 domain-containing protein</fullName>
    </recommendedName>
</protein>
<dbReference type="Pfam" id="PF18902">
    <property type="entry name" value="DUF5658"/>
    <property type="match status" value="1"/>
</dbReference>
<proteinExistence type="predicted"/>
<feature type="domain" description="DUF5658" evidence="2">
    <location>
        <begin position="7"/>
        <end position="95"/>
    </location>
</feature>
<dbReference type="EMBL" id="JAGYPM010000004">
    <property type="protein sequence ID" value="MBS4192186.1"/>
    <property type="molecule type" value="Genomic_DNA"/>
</dbReference>
<keyword evidence="1" id="KW-0812">Transmembrane</keyword>
<feature type="transmembrane region" description="Helical" evidence="1">
    <location>
        <begin position="75"/>
        <end position="95"/>
    </location>
</feature>
<evidence type="ECO:0000313" key="3">
    <source>
        <dbReference type="EMBL" id="MBS4192186.1"/>
    </source>
</evidence>
<organism evidence="3 4">
    <name type="scientific">Cytobacillus citreus</name>
    <dbReference type="NCBI Taxonomy" id="2833586"/>
    <lineage>
        <taxon>Bacteria</taxon>
        <taxon>Bacillati</taxon>
        <taxon>Bacillota</taxon>
        <taxon>Bacilli</taxon>
        <taxon>Bacillales</taxon>
        <taxon>Bacillaceae</taxon>
        <taxon>Cytobacillus</taxon>
    </lineage>
</organism>
<evidence type="ECO:0000313" key="4">
    <source>
        <dbReference type="Proteomes" id="UP000681027"/>
    </source>
</evidence>
<dbReference type="Proteomes" id="UP000681027">
    <property type="component" value="Unassembled WGS sequence"/>
</dbReference>
<evidence type="ECO:0000259" key="2">
    <source>
        <dbReference type="Pfam" id="PF18902"/>
    </source>
</evidence>